<keyword evidence="2" id="KW-1185">Reference proteome</keyword>
<proteinExistence type="predicted"/>
<sequence length="221" mass="25329">MTGTTALSGAFDIKDALAERWRRTGRAGFWPEITVSAPDGDLRLDGVALEWSYQVMWVHGYEIKVSRSDWLRDAKYERYRPYVDTLTVVCPKGLIARDEVPGDIGLMWYDPERDVLRYRRRPGYDAPGVDTGPIKDRLLREIARSMFYDPSVSRYGRYHTARELLEQKAAMADVGARLGSKLARRIQELERLQEPTSMRRMEAKGRAYDRLTGLISTGPPL</sequence>
<organism evidence="1 2">
    <name type="scientific">Bifidobacterium margollesii</name>
    <dbReference type="NCBI Taxonomy" id="2020964"/>
    <lineage>
        <taxon>Bacteria</taxon>
        <taxon>Bacillati</taxon>
        <taxon>Actinomycetota</taxon>
        <taxon>Actinomycetes</taxon>
        <taxon>Bifidobacteriales</taxon>
        <taxon>Bifidobacteriaceae</taxon>
        <taxon>Bifidobacterium</taxon>
    </lineage>
</organism>
<dbReference type="Proteomes" id="UP000235050">
    <property type="component" value="Unassembled WGS sequence"/>
</dbReference>
<dbReference type="AlphaFoldDB" id="A0A2N5J703"/>
<protein>
    <submittedName>
        <fullName evidence="1">Uncharacterized protein</fullName>
    </submittedName>
</protein>
<comment type="caution">
    <text evidence="1">The sequence shown here is derived from an EMBL/GenBank/DDBJ whole genome shotgun (WGS) entry which is preliminary data.</text>
</comment>
<reference evidence="1 2" key="1">
    <citation type="submission" date="2017-07" db="EMBL/GenBank/DDBJ databases">
        <title>Bifidobacterium novel species.</title>
        <authorList>
            <person name="Lugli G.A."/>
            <person name="Milani C."/>
            <person name="Duranti S."/>
            <person name="Mangifesta M."/>
        </authorList>
    </citation>
    <scope>NUCLEOTIDE SEQUENCE [LARGE SCALE GENOMIC DNA]</scope>
    <source>
        <strain evidence="2">Uis1B</strain>
    </source>
</reference>
<evidence type="ECO:0000313" key="2">
    <source>
        <dbReference type="Proteomes" id="UP000235050"/>
    </source>
</evidence>
<gene>
    <name evidence="1" type="ORF">Uis1B_2170</name>
</gene>
<dbReference type="EMBL" id="NMWU01000051">
    <property type="protein sequence ID" value="PLS29988.1"/>
    <property type="molecule type" value="Genomic_DNA"/>
</dbReference>
<name>A0A2N5J703_9BIFI</name>
<accession>A0A2N5J703</accession>
<dbReference type="OrthoDB" id="6180861at2"/>
<evidence type="ECO:0000313" key="1">
    <source>
        <dbReference type="EMBL" id="PLS29988.1"/>
    </source>
</evidence>
<dbReference type="RefSeq" id="WP_101618315.1">
    <property type="nucleotide sequence ID" value="NZ_NMWU01000051.1"/>
</dbReference>